<reference evidence="3" key="2">
    <citation type="journal article" date="2018" name="Genome Biol.">
        <title>SKESA: strategic k-mer extension for scrupulous assemblies.</title>
        <authorList>
            <person name="Souvorov A."/>
            <person name="Agarwala R."/>
            <person name="Lipman D.J."/>
        </authorList>
    </citation>
    <scope>NUCLEOTIDE SEQUENCE [LARGE SCALE GENOMIC DNA]</scope>
    <source>
        <strain evidence="3">AMC_487</strain>
    </source>
</reference>
<dbReference type="Proteomes" id="UP000184077">
    <property type="component" value="Unassembled WGS sequence"/>
</dbReference>
<feature type="compositionally biased region" description="Basic and acidic residues" evidence="1">
    <location>
        <begin position="1"/>
        <end position="11"/>
    </location>
</feature>
<sequence>MTEKKSGEGKAKGGIARAKSLTKEQRSEIAKKAAAKRWEGKPLRAIRKGNFIDDFGIDAECYVLDDNDKTVVVSKTGLAKLLGIGEHGRDVDRFLNTNYMADFVDPFLLEKFKKPLIFQWRSPVPNSAPNPLADEAHGYDIALIGDIATAMINADRAGALPPSRSKSASLAQRLVTASMKAGLKGLGYAIAGYRPEVQEVIDSFKAFVREEARQYEKEFPDELYEEWYRLYGLNRPEKGRPIRFGQLTNMQIYTPLAKSKGKILEQIRASRDENGKQSDKLHLFLSEIGVKALRQHIGKLLGVAAMSETREEYEKGIEKVFGRIKPEI</sequence>
<dbReference type="InterPro" id="IPR018874">
    <property type="entry name" value="Phage_Mx8_p63_C"/>
</dbReference>
<dbReference type="AlphaFoldDB" id="A0A1M0XLQ6"/>
<name>A0A1M0XLQ6_ECOLX</name>
<evidence type="ECO:0000313" key="4">
    <source>
        <dbReference type="EMBL" id="OJN39211.1"/>
    </source>
</evidence>
<evidence type="ECO:0000313" key="5">
    <source>
        <dbReference type="Proteomes" id="UP000184077"/>
    </source>
</evidence>
<dbReference type="Pfam" id="PF10546">
    <property type="entry name" value="P63C"/>
    <property type="match status" value="1"/>
</dbReference>
<feature type="domain" description="Bacteriophage Mx8 p63 C-terminal" evidence="2">
    <location>
        <begin position="205"/>
        <end position="292"/>
    </location>
</feature>
<proteinExistence type="predicted"/>
<accession>A0A1M0XLQ6</accession>
<reference evidence="4 5" key="1">
    <citation type="submission" date="2016-10" db="EMBL/GenBank/DDBJ databases">
        <title>Comprehensive resistome analysis reveals the prevalence of NDM and MCR-1 in Chinese poultry production.</title>
        <authorList>
            <person name="Wang Y."/>
            <person name="Zhang R."/>
            <person name="Li J."/>
            <person name="Wu Z."/>
            <person name="Wenjuan Y."/>
            <person name="Schwarz S."/>
            <person name="Tyrrell J."/>
            <person name="Zheng Y."/>
            <person name="Wang S."/>
            <person name="Shen Z."/>
            <person name="Liu Z."/>
            <person name="Lei L."/>
            <person name="Li M."/>
            <person name="Zhang Q."/>
            <person name="Wu C."/>
            <person name="Zhang Q."/>
            <person name="Wu Y."/>
            <person name="Walsh T."/>
            <person name="Shen J."/>
        </authorList>
    </citation>
    <scope>NUCLEOTIDE SEQUENCE [LARGE SCALE GENOMIC DNA]</scope>
    <source>
        <strain evidence="4 5">574</strain>
    </source>
</reference>
<dbReference type="EMBL" id="MOHC01000012">
    <property type="protein sequence ID" value="OJN39211.1"/>
    <property type="molecule type" value="Genomic_DNA"/>
</dbReference>
<evidence type="ECO:0000259" key="2">
    <source>
        <dbReference type="Pfam" id="PF10546"/>
    </source>
</evidence>
<evidence type="ECO:0000313" key="3">
    <source>
        <dbReference type="EMBL" id="HAI5334061.1"/>
    </source>
</evidence>
<feature type="region of interest" description="Disordered" evidence="1">
    <location>
        <begin position="1"/>
        <end position="24"/>
    </location>
</feature>
<dbReference type="Proteomes" id="UP000845800">
    <property type="component" value="Unassembled WGS sequence"/>
</dbReference>
<dbReference type="RefSeq" id="WP_001461300.1">
    <property type="nucleotide sequence ID" value="NZ_BFMA01000018.1"/>
</dbReference>
<organism evidence="3">
    <name type="scientific">Escherichia coli</name>
    <dbReference type="NCBI Taxonomy" id="562"/>
    <lineage>
        <taxon>Bacteria</taxon>
        <taxon>Pseudomonadati</taxon>
        <taxon>Pseudomonadota</taxon>
        <taxon>Gammaproteobacteria</taxon>
        <taxon>Enterobacterales</taxon>
        <taxon>Enterobacteriaceae</taxon>
        <taxon>Escherichia</taxon>
    </lineage>
</organism>
<protein>
    <recommendedName>
        <fullName evidence="2">Bacteriophage Mx8 p63 C-terminal domain-containing protein</fullName>
    </recommendedName>
</protein>
<gene>
    <name evidence="4" type="ORF">BK300_07145</name>
    <name evidence="3" type="ORF">HJQ60_004111</name>
</gene>
<comment type="caution">
    <text evidence="3">The sequence shown here is derived from an EMBL/GenBank/DDBJ whole genome shotgun (WGS) entry which is preliminary data.</text>
</comment>
<evidence type="ECO:0000256" key="1">
    <source>
        <dbReference type="SAM" id="MobiDB-lite"/>
    </source>
</evidence>
<dbReference type="EMBL" id="DABERK010000027">
    <property type="protein sequence ID" value="HAI5334061.1"/>
    <property type="molecule type" value="Genomic_DNA"/>
</dbReference>
<reference evidence="3" key="3">
    <citation type="submission" date="2020-03" db="EMBL/GenBank/DDBJ databases">
        <authorList>
            <consortium name="NCBI Pathogen Detection Project"/>
        </authorList>
    </citation>
    <scope>NUCLEOTIDE SEQUENCE</scope>
    <source>
        <strain evidence="3">AMC_487</strain>
    </source>
</reference>